<comment type="caution">
    <text evidence="2">The sequence shown here is derived from an EMBL/GenBank/DDBJ whole genome shotgun (WGS) entry which is preliminary data.</text>
</comment>
<accession>A0ABQ3YZG9</accession>
<reference evidence="2 3" key="1">
    <citation type="submission" date="2021-01" db="EMBL/GenBank/DDBJ databases">
        <title>Whole genome shotgun sequence of Actinoplanes durhamensis NBRC 14914.</title>
        <authorList>
            <person name="Komaki H."/>
            <person name="Tamura T."/>
        </authorList>
    </citation>
    <scope>NUCLEOTIDE SEQUENCE [LARGE SCALE GENOMIC DNA]</scope>
    <source>
        <strain evidence="2 3">NBRC 14914</strain>
    </source>
</reference>
<sequence>MYNAVSDGSPGSATAGGAPPNSIAPMITATAPARPMQRIACPFAIARLRDRRDSAEHIGDRKTGWPARRPMCRLPRRCRSFPLKIAGCGISLTLKVRREVATNHLAERVVKVAGKLNA</sequence>
<keyword evidence="3" id="KW-1185">Reference proteome</keyword>
<protein>
    <submittedName>
        <fullName evidence="2">Uncharacterized protein</fullName>
    </submittedName>
</protein>
<feature type="compositionally biased region" description="Low complexity" evidence="1">
    <location>
        <begin position="1"/>
        <end position="20"/>
    </location>
</feature>
<organism evidence="2 3">
    <name type="scientific">Paractinoplanes durhamensis</name>
    <dbReference type="NCBI Taxonomy" id="113563"/>
    <lineage>
        <taxon>Bacteria</taxon>
        <taxon>Bacillati</taxon>
        <taxon>Actinomycetota</taxon>
        <taxon>Actinomycetes</taxon>
        <taxon>Micromonosporales</taxon>
        <taxon>Micromonosporaceae</taxon>
        <taxon>Paractinoplanes</taxon>
    </lineage>
</organism>
<feature type="region of interest" description="Disordered" evidence="1">
    <location>
        <begin position="1"/>
        <end position="30"/>
    </location>
</feature>
<evidence type="ECO:0000313" key="3">
    <source>
        <dbReference type="Proteomes" id="UP000637628"/>
    </source>
</evidence>
<name>A0ABQ3YZG9_9ACTN</name>
<gene>
    <name evidence="2" type="ORF">Adu01nite_43420</name>
</gene>
<dbReference type="EMBL" id="BOML01000035">
    <property type="protein sequence ID" value="GIE02992.1"/>
    <property type="molecule type" value="Genomic_DNA"/>
</dbReference>
<dbReference type="Proteomes" id="UP000637628">
    <property type="component" value="Unassembled WGS sequence"/>
</dbReference>
<evidence type="ECO:0000256" key="1">
    <source>
        <dbReference type="SAM" id="MobiDB-lite"/>
    </source>
</evidence>
<proteinExistence type="predicted"/>
<evidence type="ECO:0000313" key="2">
    <source>
        <dbReference type="EMBL" id="GIE02992.1"/>
    </source>
</evidence>